<protein>
    <recommendedName>
        <fullName evidence="1">PhoU domain-containing protein</fullName>
    </recommendedName>
</protein>
<dbReference type="GO" id="GO:0045936">
    <property type="term" value="P:negative regulation of phosphate metabolic process"/>
    <property type="evidence" value="ECO:0007669"/>
    <property type="project" value="InterPro"/>
</dbReference>
<reference evidence="2" key="1">
    <citation type="journal article" date="2014" name="Front. Microbiol.">
        <title>High frequency of phylogenetically diverse reductive dehalogenase-homologous genes in deep subseafloor sedimentary metagenomes.</title>
        <authorList>
            <person name="Kawai M."/>
            <person name="Futagami T."/>
            <person name="Toyoda A."/>
            <person name="Takaki Y."/>
            <person name="Nishi S."/>
            <person name="Hori S."/>
            <person name="Arai W."/>
            <person name="Tsubouchi T."/>
            <person name="Morono Y."/>
            <person name="Uchiyama I."/>
            <person name="Ito T."/>
            <person name="Fujiyama A."/>
            <person name="Inagaki F."/>
            <person name="Takami H."/>
        </authorList>
    </citation>
    <scope>NUCLEOTIDE SEQUENCE</scope>
    <source>
        <strain evidence="2">Expedition CK06-06</strain>
    </source>
</reference>
<dbReference type="GO" id="GO:0030643">
    <property type="term" value="P:intracellular phosphate ion homeostasis"/>
    <property type="evidence" value="ECO:0007669"/>
    <property type="project" value="InterPro"/>
</dbReference>
<dbReference type="EMBL" id="BART01027786">
    <property type="protein sequence ID" value="GAG97278.1"/>
    <property type="molecule type" value="Genomic_DNA"/>
</dbReference>
<feature type="non-terminal residue" evidence="2">
    <location>
        <position position="140"/>
    </location>
</feature>
<dbReference type="PANTHER" id="PTHR42930">
    <property type="entry name" value="PHOSPHATE-SPECIFIC TRANSPORT SYSTEM ACCESSORY PROTEIN PHOU"/>
    <property type="match status" value="1"/>
</dbReference>
<comment type="caution">
    <text evidence="2">The sequence shown here is derived from an EMBL/GenBank/DDBJ whole genome shotgun (WGS) entry which is preliminary data.</text>
</comment>
<gene>
    <name evidence="2" type="ORF">S01H4_49168</name>
</gene>
<dbReference type="Gene3D" id="1.20.58.220">
    <property type="entry name" value="Phosphate transport system protein phou homolog 2, domain 2"/>
    <property type="match status" value="1"/>
</dbReference>
<dbReference type="SUPFAM" id="SSF109755">
    <property type="entry name" value="PhoU-like"/>
    <property type="match status" value="1"/>
</dbReference>
<dbReference type="InterPro" id="IPR026022">
    <property type="entry name" value="PhoU_dom"/>
</dbReference>
<organism evidence="2">
    <name type="scientific">marine sediment metagenome</name>
    <dbReference type="NCBI Taxonomy" id="412755"/>
    <lineage>
        <taxon>unclassified sequences</taxon>
        <taxon>metagenomes</taxon>
        <taxon>ecological metagenomes</taxon>
    </lineage>
</organism>
<dbReference type="PANTHER" id="PTHR42930:SF3">
    <property type="entry name" value="PHOSPHATE-SPECIFIC TRANSPORT SYSTEM ACCESSORY PROTEIN PHOU"/>
    <property type="match status" value="1"/>
</dbReference>
<dbReference type="AlphaFoldDB" id="X1CM64"/>
<proteinExistence type="predicted"/>
<feature type="domain" description="PhoU" evidence="1">
    <location>
        <begin position="16"/>
        <end position="104"/>
    </location>
</feature>
<evidence type="ECO:0000259" key="1">
    <source>
        <dbReference type="Pfam" id="PF01895"/>
    </source>
</evidence>
<sequence>MTRHIEHHIAQLKDSILRFGTIVEESISLSNTALFKQDVVLAQKVMANDAEIDRIEVELEEECLKVLALYQPVAADLRFVVAVLKINNDLERIGDLASNIAKTVSRLTTTGPFKLPQEISIMGYCLANNCDCVTTCQQNR</sequence>
<dbReference type="InterPro" id="IPR028366">
    <property type="entry name" value="PhoU"/>
</dbReference>
<name>X1CM64_9ZZZZ</name>
<dbReference type="InterPro" id="IPR038078">
    <property type="entry name" value="PhoU-like_sf"/>
</dbReference>
<evidence type="ECO:0000313" key="2">
    <source>
        <dbReference type="EMBL" id="GAG97278.1"/>
    </source>
</evidence>
<accession>X1CM64</accession>
<dbReference type="Pfam" id="PF01895">
    <property type="entry name" value="PhoU"/>
    <property type="match status" value="1"/>
</dbReference>